<dbReference type="InterPro" id="IPR006512">
    <property type="entry name" value="YidE_YbjL"/>
</dbReference>
<dbReference type="Pfam" id="PF06826">
    <property type="entry name" value="Asp-Al_Ex"/>
    <property type="match status" value="2"/>
</dbReference>
<name>A0ABS2GRT3_9BURK</name>
<comment type="similarity">
    <text evidence="2">Belongs to the AAE transporter (TC 2.A.81) family.</text>
</comment>
<dbReference type="PROSITE" id="PS51202">
    <property type="entry name" value="RCK_C"/>
    <property type="match status" value="1"/>
</dbReference>
<comment type="subcellular location">
    <subcellularLocation>
        <location evidence="1">Cell membrane</location>
        <topology evidence="1">Multi-pass membrane protein</topology>
    </subcellularLocation>
</comment>
<feature type="transmembrane region" description="Helical" evidence="8">
    <location>
        <begin position="12"/>
        <end position="29"/>
    </location>
</feature>
<dbReference type="Proteomes" id="UP000777002">
    <property type="component" value="Unassembled WGS sequence"/>
</dbReference>
<dbReference type="PANTHER" id="PTHR30445">
    <property type="entry name" value="K(+)_H(+) ANTIPORTER SUBUNIT KHTT"/>
    <property type="match status" value="1"/>
</dbReference>
<accession>A0ABS2GRT3</accession>
<dbReference type="RefSeq" id="WP_205050141.1">
    <property type="nucleotide sequence ID" value="NZ_JACJKX010000006.1"/>
</dbReference>
<feature type="transmembrane region" description="Helical" evidence="8">
    <location>
        <begin position="377"/>
        <end position="400"/>
    </location>
</feature>
<keyword evidence="4" id="KW-1003">Cell membrane</keyword>
<reference evidence="10 11" key="1">
    <citation type="journal article" date="2021" name="Sci. Rep.">
        <title>The distribution of antibiotic resistance genes in chicken gut microbiota commensals.</title>
        <authorList>
            <person name="Juricova H."/>
            <person name="Matiasovicova J."/>
            <person name="Kubasova T."/>
            <person name="Cejkova D."/>
            <person name="Rychlik I."/>
        </authorList>
    </citation>
    <scope>NUCLEOTIDE SEQUENCE [LARGE SCALE GENOMIC DNA]</scope>
    <source>
        <strain evidence="10 11">An562</strain>
    </source>
</reference>
<dbReference type="InterPro" id="IPR006037">
    <property type="entry name" value="RCK_C"/>
</dbReference>
<evidence type="ECO:0000259" key="9">
    <source>
        <dbReference type="PROSITE" id="PS51202"/>
    </source>
</evidence>
<keyword evidence="7 8" id="KW-0472">Membrane</keyword>
<comment type="caution">
    <text evidence="10">The sequence shown here is derived from an EMBL/GenBank/DDBJ whole genome shotgun (WGS) entry which is preliminary data.</text>
</comment>
<gene>
    <name evidence="10" type="ORF">H5985_04590</name>
</gene>
<evidence type="ECO:0000256" key="8">
    <source>
        <dbReference type="SAM" id="Phobius"/>
    </source>
</evidence>
<dbReference type="PANTHER" id="PTHR30445:SF3">
    <property type="entry name" value="TRANSPORT PROTEIN YIDE-RELATED"/>
    <property type="match status" value="1"/>
</dbReference>
<sequence>MDWLVALFSNPSSIAHILFVYSIVIALGMGLGRIKIFGVSLGVTFVLFTGLLLNYFGMKIDPTVLGFIRDFGLILFVFFIGLQVGPSFFSSFKSGGIVLNGLMILAVVLSVVVTIVLYFLFSDTVSLAQMLGVHYGAVTNTPGLGATQEALAQLNYQGEDIAVAYACAYPLGVVSIIGTAIALRFIFKIDMKEEDQHWEAEEKASNHVSIFFHVHVTNRALEGRNIGDIRTFIARPFICSRIQHDGVISSPSAESVVHVGDIVRIVSGEENKDAIVAFFGEEDKEADLATEHSPITSKRLSVTRAEINGTTVGDLHLSHSDGVNITRVYRAGMQLFPYQNLHLQMGDELYCVGPSNSIKRLEDRVGNKIKRLEHPNLIAIFIGIAVGILFGSLPIAIPGMPVPLKLGLAGGPLIIAILLGRFGSLFRLVTYTTSSANLMLRELGIALFLASVGLAAGENFVDALLVGNGPLYVVLGLLVTIIPLLIVGCIARHFFHINYHSIVGLMAGATTDPPTLAYAATLSEKNSSAVAYSTVYPLAMFLRILTGQLVLLVMWSFVTVA</sequence>
<dbReference type="EMBL" id="JACJKX010000006">
    <property type="protein sequence ID" value="MBM6928545.1"/>
    <property type="molecule type" value="Genomic_DNA"/>
</dbReference>
<keyword evidence="11" id="KW-1185">Reference proteome</keyword>
<feature type="transmembrane region" description="Helical" evidence="8">
    <location>
        <begin position="406"/>
        <end position="426"/>
    </location>
</feature>
<feature type="transmembrane region" description="Helical" evidence="8">
    <location>
        <begin position="162"/>
        <end position="187"/>
    </location>
</feature>
<evidence type="ECO:0000256" key="1">
    <source>
        <dbReference type="ARBA" id="ARBA00004651"/>
    </source>
</evidence>
<dbReference type="Pfam" id="PF02080">
    <property type="entry name" value="TrkA_C"/>
    <property type="match status" value="1"/>
</dbReference>
<dbReference type="InterPro" id="IPR050144">
    <property type="entry name" value="AAE_transporter"/>
</dbReference>
<feature type="transmembrane region" description="Helical" evidence="8">
    <location>
        <begin position="438"/>
        <end position="457"/>
    </location>
</feature>
<feature type="transmembrane region" description="Helical" evidence="8">
    <location>
        <begin position="97"/>
        <end position="121"/>
    </location>
</feature>
<dbReference type="NCBIfam" id="NF003007">
    <property type="entry name" value="PRK03818.1"/>
    <property type="match status" value="1"/>
</dbReference>
<keyword evidence="6 8" id="KW-1133">Transmembrane helix</keyword>
<feature type="transmembrane region" description="Helical" evidence="8">
    <location>
        <begin position="535"/>
        <end position="558"/>
    </location>
</feature>
<feature type="domain" description="RCK C-terminal" evidence="9">
    <location>
        <begin position="283"/>
        <end position="367"/>
    </location>
</feature>
<feature type="transmembrane region" description="Helical" evidence="8">
    <location>
        <begin position="36"/>
        <end position="58"/>
    </location>
</feature>
<evidence type="ECO:0000256" key="2">
    <source>
        <dbReference type="ARBA" id="ARBA00009854"/>
    </source>
</evidence>
<feature type="transmembrane region" description="Helical" evidence="8">
    <location>
        <begin position="469"/>
        <end position="491"/>
    </location>
</feature>
<evidence type="ECO:0000313" key="10">
    <source>
        <dbReference type="EMBL" id="MBM6928545.1"/>
    </source>
</evidence>
<feature type="transmembrane region" description="Helical" evidence="8">
    <location>
        <begin position="64"/>
        <end position="85"/>
    </location>
</feature>
<organism evidence="10 11">
    <name type="scientific">Parasutterella secunda</name>
    <dbReference type="NCBI Taxonomy" id="626947"/>
    <lineage>
        <taxon>Bacteria</taxon>
        <taxon>Pseudomonadati</taxon>
        <taxon>Pseudomonadota</taxon>
        <taxon>Betaproteobacteria</taxon>
        <taxon>Burkholderiales</taxon>
        <taxon>Sutterellaceae</taxon>
        <taxon>Parasutterella</taxon>
    </lineage>
</organism>
<evidence type="ECO:0000256" key="3">
    <source>
        <dbReference type="ARBA" id="ARBA00022448"/>
    </source>
</evidence>
<protein>
    <submittedName>
        <fullName evidence="10">Transporter</fullName>
    </submittedName>
</protein>
<dbReference type="NCBIfam" id="TIGR01625">
    <property type="entry name" value="YidE_YbjL_dupl"/>
    <property type="match status" value="2"/>
</dbReference>
<evidence type="ECO:0000256" key="4">
    <source>
        <dbReference type="ARBA" id="ARBA00022475"/>
    </source>
</evidence>
<evidence type="ECO:0000256" key="6">
    <source>
        <dbReference type="ARBA" id="ARBA00022989"/>
    </source>
</evidence>
<proteinExistence type="inferred from homology"/>
<keyword evidence="3" id="KW-0813">Transport</keyword>
<keyword evidence="5 8" id="KW-0812">Transmembrane</keyword>
<evidence type="ECO:0000313" key="11">
    <source>
        <dbReference type="Proteomes" id="UP000777002"/>
    </source>
</evidence>
<dbReference type="InterPro" id="IPR036721">
    <property type="entry name" value="RCK_C_sf"/>
</dbReference>
<evidence type="ECO:0000256" key="5">
    <source>
        <dbReference type="ARBA" id="ARBA00022692"/>
    </source>
</evidence>
<dbReference type="Gene3D" id="3.30.70.1450">
    <property type="entry name" value="Regulator of K+ conductance, C-terminal domain"/>
    <property type="match status" value="1"/>
</dbReference>
<evidence type="ECO:0000256" key="7">
    <source>
        <dbReference type="ARBA" id="ARBA00023136"/>
    </source>
</evidence>
<dbReference type="SUPFAM" id="SSF116726">
    <property type="entry name" value="TrkA C-terminal domain-like"/>
    <property type="match status" value="1"/>
</dbReference>